<organism evidence="1 2">
    <name type="scientific">Bryocella elongata</name>
    <dbReference type="NCBI Taxonomy" id="863522"/>
    <lineage>
        <taxon>Bacteria</taxon>
        <taxon>Pseudomonadati</taxon>
        <taxon>Acidobacteriota</taxon>
        <taxon>Terriglobia</taxon>
        <taxon>Terriglobales</taxon>
        <taxon>Acidobacteriaceae</taxon>
        <taxon>Bryocella</taxon>
    </lineage>
</organism>
<proteinExistence type="predicted"/>
<name>A0A1H6A7N0_9BACT</name>
<protein>
    <submittedName>
        <fullName evidence="1">Uncharacterized protein</fullName>
    </submittedName>
</protein>
<reference evidence="1 2" key="1">
    <citation type="submission" date="2016-10" db="EMBL/GenBank/DDBJ databases">
        <authorList>
            <person name="de Groot N.N."/>
        </authorList>
    </citation>
    <scope>NUCLEOTIDE SEQUENCE [LARGE SCALE GENOMIC DNA]</scope>
    <source>
        <strain evidence="1 2">DSM 22489</strain>
    </source>
</reference>
<evidence type="ECO:0000313" key="1">
    <source>
        <dbReference type="EMBL" id="SEG44320.1"/>
    </source>
</evidence>
<dbReference type="EMBL" id="FNVA01000005">
    <property type="protein sequence ID" value="SEG44320.1"/>
    <property type="molecule type" value="Genomic_DNA"/>
</dbReference>
<sequence length="186" mass="20125">MTSLKAILERSNSSLAGWTQRVLRSSSQALRVTAVALLALQPAMMSAVTPTPLRIITLQVLDANTARPVSADYVEVQCREGLSQCNTFHVIPDATAAARGELRVEVPMQATALIVNSTATHIQQCGSYDDAATVYRVSSIENDGLISPNECHDLSAHKLHALAAQPGRLVVFIHHKAVCRRQLPFC</sequence>
<gene>
    <name evidence="1" type="ORF">SAMN05421819_2960</name>
</gene>
<evidence type="ECO:0000313" key="2">
    <source>
        <dbReference type="Proteomes" id="UP000236728"/>
    </source>
</evidence>
<keyword evidence="2" id="KW-1185">Reference proteome</keyword>
<accession>A0A1H6A7N0</accession>
<dbReference type="RefSeq" id="WP_103933835.1">
    <property type="nucleotide sequence ID" value="NZ_FNVA01000005.1"/>
</dbReference>
<dbReference type="Proteomes" id="UP000236728">
    <property type="component" value="Unassembled WGS sequence"/>
</dbReference>
<dbReference type="AlphaFoldDB" id="A0A1H6A7N0"/>